<dbReference type="AlphaFoldDB" id="A0AAW0UPL4"/>
<evidence type="ECO:0000313" key="2">
    <source>
        <dbReference type="Proteomes" id="UP001487740"/>
    </source>
</evidence>
<protein>
    <recommendedName>
        <fullName evidence="3">Tc1-like transposase DDE domain-containing protein</fullName>
    </recommendedName>
</protein>
<dbReference type="InterPro" id="IPR036397">
    <property type="entry name" value="RNaseH_sf"/>
</dbReference>
<dbReference type="Proteomes" id="UP001487740">
    <property type="component" value="Unassembled WGS sequence"/>
</dbReference>
<reference evidence="1 2" key="1">
    <citation type="submission" date="2023-03" db="EMBL/GenBank/DDBJ databases">
        <title>High-quality genome of Scylla paramamosain provides insights in environmental adaptation.</title>
        <authorList>
            <person name="Zhang L."/>
        </authorList>
    </citation>
    <scope>NUCLEOTIDE SEQUENCE [LARGE SCALE GENOMIC DNA]</scope>
    <source>
        <strain evidence="1">LZ_2023a</strain>
        <tissue evidence="1">Muscle</tissue>
    </source>
</reference>
<sequence length="103" mass="11875">MKWRDNSPDLNPIENAWKVLKKVTEAHVSSVPQLQEVITRVWCQDMTLDYFRSPCESMPQRILTALKAKGEMTGYKRDYSQPEPRVALITRPLPSVRLFSIAA</sequence>
<evidence type="ECO:0008006" key="3">
    <source>
        <dbReference type="Google" id="ProtNLM"/>
    </source>
</evidence>
<organism evidence="1 2">
    <name type="scientific">Scylla paramamosain</name>
    <name type="common">Mud crab</name>
    <dbReference type="NCBI Taxonomy" id="85552"/>
    <lineage>
        <taxon>Eukaryota</taxon>
        <taxon>Metazoa</taxon>
        <taxon>Ecdysozoa</taxon>
        <taxon>Arthropoda</taxon>
        <taxon>Crustacea</taxon>
        <taxon>Multicrustacea</taxon>
        <taxon>Malacostraca</taxon>
        <taxon>Eumalacostraca</taxon>
        <taxon>Eucarida</taxon>
        <taxon>Decapoda</taxon>
        <taxon>Pleocyemata</taxon>
        <taxon>Brachyura</taxon>
        <taxon>Eubrachyura</taxon>
        <taxon>Portunoidea</taxon>
        <taxon>Portunidae</taxon>
        <taxon>Portuninae</taxon>
        <taxon>Scylla</taxon>
    </lineage>
</organism>
<dbReference type="Gene3D" id="3.30.420.10">
    <property type="entry name" value="Ribonuclease H-like superfamily/Ribonuclease H"/>
    <property type="match status" value="1"/>
</dbReference>
<comment type="caution">
    <text evidence="1">The sequence shown here is derived from an EMBL/GenBank/DDBJ whole genome shotgun (WGS) entry which is preliminary data.</text>
</comment>
<evidence type="ECO:0000313" key="1">
    <source>
        <dbReference type="EMBL" id="KAK8400127.1"/>
    </source>
</evidence>
<gene>
    <name evidence="1" type="ORF">O3P69_003076</name>
</gene>
<dbReference type="EMBL" id="JARAKH010000010">
    <property type="protein sequence ID" value="KAK8400127.1"/>
    <property type="molecule type" value="Genomic_DNA"/>
</dbReference>
<dbReference type="GO" id="GO:0003676">
    <property type="term" value="F:nucleic acid binding"/>
    <property type="evidence" value="ECO:0007669"/>
    <property type="project" value="InterPro"/>
</dbReference>
<proteinExistence type="predicted"/>
<name>A0AAW0UPL4_SCYPA</name>
<accession>A0AAW0UPL4</accession>
<keyword evidence="2" id="KW-1185">Reference proteome</keyword>